<evidence type="ECO:0000259" key="1">
    <source>
        <dbReference type="Pfam" id="PF02627"/>
    </source>
</evidence>
<sequence>MSTSSYKALTAEIATNMKKLGGGIPDVMQAFGAMNKAANSSGALDHKTKELIALGIGIAARCDGCIGFHTKALVKLGVTRAEFEEMLGVAVYMGGGPSVMYAANAIAAFEEFSADAE</sequence>
<organism evidence="2 3">
    <name type="scientific">Lampropedia hyalina DSM 16112</name>
    <dbReference type="NCBI Taxonomy" id="1122156"/>
    <lineage>
        <taxon>Bacteria</taxon>
        <taxon>Pseudomonadati</taxon>
        <taxon>Pseudomonadota</taxon>
        <taxon>Betaproteobacteria</taxon>
        <taxon>Burkholderiales</taxon>
        <taxon>Comamonadaceae</taxon>
        <taxon>Lampropedia</taxon>
    </lineage>
</organism>
<dbReference type="SUPFAM" id="SSF69118">
    <property type="entry name" value="AhpD-like"/>
    <property type="match status" value="1"/>
</dbReference>
<dbReference type="NCBIfam" id="TIGR00778">
    <property type="entry name" value="ahpD_dom"/>
    <property type="match status" value="1"/>
</dbReference>
<dbReference type="Pfam" id="PF02627">
    <property type="entry name" value="CMD"/>
    <property type="match status" value="1"/>
</dbReference>
<dbReference type="AlphaFoldDB" id="A0A1M4UKU4"/>
<gene>
    <name evidence="2" type="ORF">SAMN02745117_00510</name>
</gene>
<dbReference type="EMBL" id="FQUZ01000004">
    <property type="protein sequence ID" value="SHE57356.1"/>
    <property type="molecule type" value="Genomic_DNA"/>
</dbReference>
<proteinExistence type="predicted"/>
<dbReference type="Proteomes" id="UP000184327">
    <property type="component" value="Unassembled WGS sequence"/>
</dbReference>
<keyword evidence="2" id="KW-0560">Oxidoreductase</keyword>
<keyword evidence="3" id="KW-1185">Reference proteome</keyword>
<dbReference type="PANTHER" id="PTHR33930">
    <property type="entry name" value="ALKYL HYDROPEROXIDE REDUCTASE AHPD"/>
    <property type="match status" value="1"/>
</dbReference>
<feature type="domain" description="Carboxymuconolactone decarboxylase-like" evidence="1">
    <location>
        <begin position="25"/>
        <end position="106"/>
    </location>
</feature>
<reference evidence="2 3" key="1">
    <citation type="submission" date="2016-11" db="EMBL/GenBank/DDBJ databases">
        <authorList>
            <person name="Jaros S."/>
            <person name="Januszkiewicz K."/>
            <person name="Wedrychowicz H."/>
        </authorList>
    </citation>
    <scope>NUCLEOTIDE SEQUENCE [LARGE SCALE GENOMIC DNA]</scope>
    <source>
        <strain evidence="2 3">DSM 16112</strain>
    </source>
</reference>
<name>A0A1M4UKU4_9BURK</name>
<dbReference type="InterPro" id="IPR003779">
    <property type="entry name" value="CMD-like"/>
</dbReference>
<dbReference type="OrthoDB" id="1683318at2"/>
<protein>
    <submittedName>
        <fullName evidence="2">Alkylhydroperoxidase AhpD family core domain-containing protein</fullName>
    </submittedName>
</protein>
<keyword evidence="2" id="KW-0575">Peroxidase</keyword>
<dbReference type="PANTHER" id="PTHR33930:SF2">
    <property type="entry name" value="BLR3452 PROTEIN"/>
    <property type="match status" value="1"/>
</dbReference>
<evidence type="ECO:0000313" key="2">
    <source>
        <dbReference type="EMBL" id="SHE57356.1"/>
    </source>
</evidence>
<dbReference type="Gene3D" id="1.20.1290.10">
    <property type="entry name" value="AhpD-like"/>
    <property type="match status" value="1"/>
</dbReference>
<accession>A0A1M4UKU4</accession>
<dbReference type="GO" id="GO:0051920">
    <property type="term" value="F:peroxiredoxin activity"/>
    <property type="evidence" value="ECO:0007669"/>
    <property type="project" value="InterPro"/>
</dbReference>
<dbReference type="InterPro" id="IPR029032">
    <property type="entry name" value="AhpD-like"/>
</dbReference>
<dbReference type="STRING" id="1122156.SAMN02745117_00510"/>
<dbReference type="RefSeq" id="WP_073354360.1">
    <property type="nucleotide sequence ID" value="NZ_FQUZ01000004.1"/>
</dbReference>
<dbReference type="InterPro" id="IPR004675">
    <property type="entry name" value="AhpD_core"/>
</dbReference>
<evidence type="ECO:0000313" key="3">
    <source>
        <dbReference type="Proteomes" id="UP000184327"/>
    </source>
</evidence>